<evidence type="ECO:0000259" key="7">
    <source>
        <dbReference type="PROSITE" id="PS50240"/>
    </source>
</evidence>
<evidence type="ECO:0000256" key="2">
    <source>
        <dbReference type="ARBA" id="ARBA00022801"/>
    </source>
</evidence>
<evidence type="ECO:0000256" key="1">
    <source>
        <dbReference type="ARBA" id="ARBA00022670"/>
    </source>
</evidence>
<name>A0A1M7TN93_9BRAD</name>
<dbReference type="Pfam" id="PF00089">
    <property type="entry name" value="Trypsin"/>
    <property type="match status" value="1"/>
</dbReference>
<evidence type="ECO:0000313" key="9">
    <source>
        <dbReference type="Proteomes" id="UP000184096"/>
    </source>
</evidence>
<keyword evidence="2 5" id="KW-0378">Hydrolase</keyword>
<dbReference type="InterPro" id="IPR001254">
    <property type="entry name" value="Trypsin_dom"/>
</dbReference>
<dbReference type="InterPro" id="IPR043504">
    <property type="entry name" value="Peptidase_S1_PA_chymotrypsin"/>
</dbReference>
<dbReference type="InterPro" id="IPR001314">
    <property type="entry name" value="Peptidase_S1A"/>
</dbReference>
<keyword evidence="9" id="KW-1185">Reference proteome</keyword>
<dbReference type="RefSeq" id="WP_072817913.1">
    <property type="nucleotide sequence ID" value="NZ_LT670849.1"/>
</dbReference>
<dbReference type="PANTHER" id="PTHR24271:SF50">
    <property type="match status" value="1"/>
</dbReference>
<keyword evidence="3 5" id="KW-0720">Serine protease</keyword>
<dbReference type="Proteomes" id="UP000184096">
    <property type="component" value="Chromosome I"/>
</dbReference>
<dbReference type="AlphaFoldDB" id="A0A1M7TN93"/>
<dbReference type="PROSITE" id="PS00134">
    <property type="entry name" value="TRYPSIN_HIS"/>
    <property type="match status" value="1"/>
</dbReference>
<keyword evidence="6" id="KW-0732">Signal</keyword>
<dbReference type="EMBL" id="LT670849">
    <property type="protein sequence ID" value="SHN72221.1"/>
    <property type="molecule type" value="Genomic_DNA"/>
</dbReference>
<feature type="signal peptide" evidence="6">
    <location>
        <begin position="1"/>
        <end position="25"/>
    </location>
</feature>
<evidence type="ECO:0000256" key="5">
    <source>
        <dbReference type="RuleBase" id="RU363034"/>
    </source>
</evidence>
<dbReference type="SUPFAM" id="SSF50494">
    <property type="entry name" value="Trypsin-like serine proteases"/>
    <property type="match status" value="1"/>
</dbReference>
<sequence>MRSVILGGYVTLFIALFFHGTPATAVVGGDPIDNTLQQYTVAVGGTKGRCTGVVLVQNIVLTAAHCTQDSQNLWVGGHRGWGDLSNPPVGLSPVVEVIQHPGYREKPGWPDLALLKLEKPLPDRFIPAYFGGYTPHNGDGLIAAGYGEGFANDPTGGTLLRMVLLRVSIGTSGYLTLVSPGEADAGSGRGDSGGPVFAYRGMHALVGIVVGHVSNATMAVAIAPYYVWIKDTIEKLNSH</sequence>
<keyword evidence="1 5" id="KW-0645">Protease</keyword>
<reference evidence="9" key="1">
    <citation type="submission" date="2016-11" db="EMBL/GenBank/DDBJ databases">
        <authorList>
            <person name="Varghese N."/>
            <person name="Submissions S."/>
        </authorList>
    </citation>
    <scope>NUCLEOTIDE SEQUENCE [LARGE SCALE GENOMIC DNA]</scope>
    <source>
        <strain evidence="9">GAS401</strain>
    </source>
</reference>
<dbReference type="InterPro" id="IPR033116">
    <property type="entry name" value="TRYPSIN_SER"/>
</dbReference>
<feature type="chain" id="PRO_5012003177" evidence="6">
    <location>
        <begin position="26"/>
        <end position="239"/>
    </location>
</feature>
<evidence type="ECO:0000313" key="8">
    <source>
        <dbReference type="EMBL" id="SHN72221.1"/>
    </source>
</evidence>
<dbReference type="GO" id="GO:0006508">
    <property type="term" value="P:proteolysis"/>
    <property type="evidence" value="ECO:0007669"/>
    <property type="project" value="UniProtKB-KW"/>
</dbReference>
<dbReference type="PRINTS" id="PR00722">
    <property type="entry name" value="CHYMOTRYPSIN"/>
</dbReference>
<dbReference type="PROSITE" id="PS50240">
    <property type="entry name" value="TRYPSIN_DOM"/>
    <property type="match status" value="1"/>
</dbReference>
<dbReference type="PROSITE" id="PS00135">
    <property type="entry name" value="TRYPSIN_SER"/>
    <property type="match status" value="1"/>
</dbReference>
<feature type="domain" description="Peptidase S1" evidence="7">
    <location>
        <begin position="5"/>
        <end position="234"/>
    </location>
</feature>
<accession>A0A1M7TN93</accession>
<proteinExistence type="predicted"/>
<keyword evidence="4" id="KW-1015">Disulfide bond</keyword>
<dbReference type="GO" id="GO:0004252">
    <property type="term" value="F:serine-type endopeptidase activity"/>
    <property type="evidence" value="ECO:0007669"/>
    <property type="project" value="InterPro"/>
</dbReference>
<evidence type="ECO:0000256" key="4">
    <source>
        <dbReference type="ARBA" id="ARBA00023157"/>
    </source>
</evidence>
<evidence type="ECO:0000256" key="3">
    <source>
        <dbReference type="ARBA" id="ARBA00022825"/>
    </source>
</evidence>
<dbReference type="SMART" id="SM00020">
    <property type="entry name" value="Tryp_SPc"/>
    <property type="match status" value="1"/>
</dbReference>
<organism evidence="8 9">
    <name type="scientific">Bradyrhizobium erythrophlei</name>
    <dbReference type="NCBI Taxonomy" id="1437360"/>
    <lineage>
        <taxon>Bacteria</taxon>
        <taxon>Pseudomonadati</taxon>
        <taxon>Pseudomonadota</taxon>
        <taxon>Alphaproteobacteria</taxon>
        <taxon>Hyphomicrobiales</taxon>
        <taxon>Nitrobacteraceae</taxon>
        <taxon>Bradyrhizobium</taxon>
    </lineage>
</organism>
<dbReference type="InterPro" id="IPR009003">
    <property type="entry name" value="Peptidase_S1_PA"/>
</dbReference>
<protein>
    <submittedName>
        <fullName evidence="8">V8-like Glu-specific endopeptidase</fullName>
    </submittedName>
</protein>
<dbReference type="InterPro" id="IPR018114">
    <property type="entry name" value="TRYPSIN_HIS"/>
</dbReference>
<evidence type="ECO:0000256" key="6">
    <source>
        <dbReference type="SAM" id="SignalP"/>
    </source>
</evidence>
<dbReference type="Gene3D" id="2.40.10.10">
    <property type="entry name" value="Trypsin-like serine proteases"/>
    <property type="match status" value="1"/>
</dbReference>
<gene>
    <name evidence="8" type="ORF">SAMN05444170_2218</name>
</gene>
<dbReference type="PANTHER" id="PTHR24271">
    <property type="entry name" value="KALLIKREIN-RELATED"/>
    <property type="match status" value="1"/>
</dbReference>
<dbReference type="OrthoDB" id="267336at2"/>